<dbReference type="PANTHER" id="PTHR35696">
    <property type="entry name" value="ELECTRON CARRIER/IRON ION-BINDING PROTEIN"/>
    <property type="match status" value="1"/>
</dbReference>
<feature type="region of interest" description="Disordered" evidence="1">
    <location>
        <begin position="102"/>
        <end position="126"/>
    </location>
</feature>
<dbReference type="EMBL" id="CM000780">
    <property type="protein sequence ID" value="AQK50945.1"/>
    <property type="molecule type" value="Genomic_DNA"/>
</dbReference>
<sequence>MPDVKSAAATVAKAVAGDSPSPAATPPAPAVASSNGTPQKPPPIPAATFDMPKPNLRGLNKPKCIQCGNVARSRCPFQCCKSCCYKAQNPCHIHVLKQSNTLPDKPSPATASSTEQPSTNLPATSSASRLAALQKLPQHFLKSLQTKKSLTKKVVGCFTRSVCF</sequence>
<organism evidence="2">
    <name type="scientific">Zea mays</name>
    <name type="common">Maize</name>
    <dbReference type="NCBI Taxonomy" id="4577"/>
    <lineage>
        <taxon>Eukaryota</taxon>
        <taxon>Viridiplantae</taxon>
        <taxon>Streptophyta</taxon>
        <taxon>Embryophyta</taxon>
        <taxon>Tracheophyta</taxon>
        <taxon>Spermatophyta</taxon>
        <taxon>Magnoliopsida</taxon>
        <taxon>Liliopsida</taxon>
        <taxon>Poales</taxon>
        <taxon>Poaceae</taxon>
        <taxon>PACMAD clade</taxon>
        <taxon>Panicoideae</taxon>
        <taxon>Andropogonodae</taxon>
        <taxon>Andropogoneae</taxon>
        <taxon>Tripsacinae</taxon>
        <taxon>Zea</taxon>
    </lineage>
</organism>
<gene>
    <name evidence="2" type="ORF">ZEAMMB73_Zm00001d049628</name>
</gene>
<accession>K7UBS7</accession>
<evidence type="ECO:0000256" key="1">
    <source>
        <dbReference type="SAM" id="MobiDB-lite"/>
    </source>
</evidence>
<proteinExistence type="predicted"/>
<feature type="region of interest" description="Disordered" evidence="1">
    <location>
        <begin position="1"/>
        <end position="52"/>
    </location>
</feature>
<reference evidence="2" key="1">
    <citation type="submission" date="2015-12" db="EMBL/GenBank/DDBJ databases">
        <title>Update maize B73 reference genome by single molecule sequencing technologies.</title>
        <authorList>
            <consortium name="Maize Genome Sequencing Project"/>
            <person name="Ware D."/>
        </authorList>
    </citation>
    <scope>NUCLEOTIDE SEQUENCE</scope>
    <source>
        <tissue evidence="2">Seedling</tissue>
    </source>
</reference>
<protein>
    <submittedName>
        <fullName evidence="2">Electron carrier/ iron ion binding protein</fullName>
    </submittedName>
</protein>
<feature type="compositionally biased region" description="Low complexity" evidence="1">
    <location>
        <begin position="1"/>
        <end position="22"/>
    </location>
</feature>
<evidence type="ECO:0000313" key="2">
    <source>
        <dbReference type="EMBL" id="AQK50945.1"/>
    </source>
</evidence>
<name>K7UBS7_MAIZE</name>
<dbReference type="PANTHER" id="PTHR35696:SF1">
    <property type="entry name" value="ELECTRON CARRIER_IRON ION-BINDING PROTEIN"/>
    <property type="match status" value="1"/>
</dbReference>
<dbReference type="ExpressionAtlas" id="K7UBS7">
    <property type="expression patterns" value="baseline and differential"/>
</dbReference>
<dbReference type="HOGENOM" id="CLU_1621440_0_0_1"/>
<feature type="compositionally biased region" description="Polar residues" evidence="1">
    <location>
        <begin position="109"/>
        <end position="126"/>
    </location>
</feature>
<dbReference type="AlphaFoldDB" id="K7UBS7"/>